<reference evidence="1" key="1">
    <citation type="journal article" date="2016" name="Proc. Natl. Acad. Sci. U.S.A.">
        <title>Lipid metabolic changes in an early divergent fungus govern the establishment of a mutualistic symbiosis with endobacteria.</title>
        <authorList>
            <person name="Lastovetsky O.A."/>
            <person name="Gaspar M.L."/>
            <person name="Mondo S.J."/>
            <person name="LaButti K.M."/>
            <person name="Sandor L."/>
            <person name="Grigoriev I.V."/>
            <person name="Henry S.A."/>
            <person name="Pawlowska T.E."/>
        </authorList>
    </citation>
    <scope>NUCLEOTIDE SEQUENCE [LARGE SCALE GENOMIC DNA]</scope>
    <source>
        <strain evidence="1">ATCC 52814</strain>
    </source>
</reference>
<accession>A0A1X0QSL3</accession>
<name>A0A1X0QSL3_RHIZD</name>
<organism evidence="1">
    <name type="scientific">Rhizopus microsporus var. microsporus</name>
    <dbReference type="NCBI Taxonomy" id="86635"/>
    <lineage>
        <taxon>Eukaryota</taxon>
        <taxon>Fungi</taxon>
        <taxon>Fungi incertae sedis</taxon>
        <taxon>Mucoromycota</taxon>
        <taxon>Mucoromycotina</taxon>
        <taxon>Mucoromycetes</taxon>
        <taxon>Mucorales</taxon>
        <taxon>Mucorineae</taxon>
        <taxon>Rhizopodaceae</taxon>
        <taxon>Rhizopus</taxon>
    </lineage>
</organism>
<dbReference type="EMBL" id="KV922033">
    <property type="protein sequence ID" value="ORE02765.1"/>
    <property type="molecule type" value="Genomic_DNA"/>
</dbReference>
<dbReference type="VEuPathDB" id="FungiDB:BCV72DRAFT_43988"/>
<proteinExistence type="predicted"/>
<dbReference type="Proteomes" id="UP000242414">
    <property type="component" value="Unassembled WGS sequence"/>
</dbReference>
<gene>
    <name evidence="1" type="ORF">BCV72DRAFT_43988</name>
</gene>
<sequence length="118" mass="13984">MCKHEKEYENNHKRVSGDKNIIVRQKDTQRIGCPCYIYASKNKFQQFEIRRLHALHSHQMATGCRTYGVFRHLDTVKLNAVRNFFENTKCNASSILEVKRSSECLENIHHKPFFPSHY</sequence>
<evidence type="ECO:0008006" key="2">
    <source>
        <dbReference type="Google" id="ProtNLM"/>
    </source>
</evidence>
<dbReference type="AlphaFoldDB" id="A0A1X0QSL3"/>
<protein>
    <recommendedName>
        <fullName evidence="2">FAR1 domain-containing protein</fullName>
    </recommendedName>
</protein>
<dbReference type="OrthoDB" id="2283914at2759"/>
<evidence type="ECO:0000313" key="1">
    <source>
        <dbReference type="EMBL" id="ORE02765.1"/>
    </source>
</evidence>